<evidence type="ECO:0000313" key="3">
    <source>
        <dbReference type="Proteomes" id="UP000077521"/>
    </source>
</evidence>
<evidence type="ECO:0000313" key="2">
    <source>
        <dbReference type="EMBL" id="KAE8255151.1"/>
    </source>
</evidence>
<feature type="region of interest" description="Disordered" evidence="1">
    <location>
        <begin position="577"/>
        <end position="616"/>
    </location>
</feature>
<dbReference type="PANTHER" id="PTHR46579:SF1">
    <property type="entry name" value="F5_8 TYPE C DOMAIN-CONTAINING PROTEIN"/>
    <property type="match status" value="1"/>
</dbReference>
<feature type="compositionally biased region" description="Low complexity" evidence="1">
    <location>
        <begin position="50"/>
        <end position="62"/>
    </location>
</feature>
<sequence>MGQQDNGSEPSAMDHGADEQEDFPYVRPDAELLPTEADLSSGRYTEEVASGDSDSDQPASASSSAAQPEWLWLFEIMLVWLNAVHSVSDRTCELLLSFMQAVAYTFAAGSSSLGQRKTPKARMARVRTSLGLDGFGISYALCPDRACWTPHLLKTAIERQVRLCQRCGTPLFHESRQSDYSSVQPPPPILSQVKVRFRYEPITTWIQQLLPRPNVLACCRQHTQRQRTPGVYRDLYDGTNWSACDGDDSFDLVLRLSLMIDWIQPFYRLGTASYSCCVVSIRVDDLPLQLRNTPSYTHVCCVLPGPQKPTAEGLHATLAIMVTELCRLHEEGLHIPELLNPDTGSPLKVRVRLARLLADTDARTVTAGFPSHSSKGQFCPWCTVDYDEWISSLLEGKEVQARNAADHRRNALSALPDAQPRLRPNELDSLRRHHGACLSVLYKIPGWSSLDNAPVDVMHNLDLGLCKHFWTQTLVDGKLIDQTGLQICKDILQTTTYPIGVTRINPDLGHTSGGTPTAAGWSVLSQYVMPILAASSWSVLLLASATKTFRTSKVRMVKRGLAATEAGQSSIAVSSAAPEAVTAPHNQSSSTVASTSSAGATARSKRARKEKEKDPEFTKPVSLVSMLEATLVLALACRLAHSRVVDEGQLNALHDSLKTFVSINATEIDPTWCPYNFHIALHIAEQVRRHGPAWAFWSYPQERSYGLMKRIRTNRHRGGELEHTMHTRSEDRHRILALLEATPITPLSRILKDAIMTEKEKNPLAERARQPSRDDEEAQDNQGAEGNQEESDYSSDDTLGGTVFLSNSDLQQICILANKDRNLGQPLFVPCYNYNSNETELIFDSAATSIPRLTLGEFILRPRTRKHGPRSDPSACIIATPRGQRVAHFQSVLRLRYNDVRSQERTKQYVVVHVLDPMIWRDGPGLSSTNWGRLGYLAARAASMTRSIVDVDDVLGPAIVFPGSRILGVQGSIIATMVQSTSRA</sequence>
<comment type="caution">
    <text evidence="2">The sequence shown here is derived from an EMBL/GenBank/DDBJ whole genome shotgun (WGS) entry which is preliminary data.</text>
</comment>
<evidence type="ECO:0008006" key="4">
    <source>
        <dbReference type="Google" id="ProtNLM"/>
    </source>
</evidence>
<proteinExistence type="predicted"/>
<dbReference type="AlphaFoldDB" id="A0A8T8T526"/>
<organism evidence="2 3">
    <name type="scientific">Tilletia indica</name>
    <dbReference type="NCBI Taxonomy" id="43049"/>
    <lineage>
        <taxon>Eukaryota</taxon>
        <taxon>Fungi</taxon>
        <taxon>Dikarya</taxon>
        <taxon>Basidiomycota</taxon>
        <taxon>Ustilaginomycotina</taxon>
        <taxon>Exobasidiomycetes</taxon>
        <taxon>Tilletiales</taxon>
        <taxon>Tilletiaceae</taxon>
        <taxon>Tilletia</taxon>
    </lineage>
</organism>
<reference evidence="2" key="2">
    <citation type="journal article" date="2019" name="IMA Fungus">
        <title>Genome sequencing and comparison of five Tilletia species to identify candidate genes for the detection of regulated species infecting wheat.</title>
        <authorList>
            <person name="Nguyen H.D.T."/>
            <person name="Sultana T."/>
            <person name="Kesanakurti P."/>
            <person name="Hambleton S."/>
        </authorList>
    </citation>
    <scope>NUCLEOTIDE SEQUENCE</scope>
    <source>
        <strain evidence="2">DAOMC 236416</strain>
    </source>
</reference>
<dbReference type="PANTHER" id="PTHR46579">
    <property type="entry name" value="F5/8 TYPE C DOMAIN-CONTAINING PROTEIN-RELATED"/>
    <property type="match status" value="1"/>
</dbReference>
<dbReference type="EMBL" id="LWDF02000168">
    <property type="protein sequence ID" value="KAE8255151.1"/>
    <property type="molecule type" value="Genomic_DNA"/>
</dbReference>
<feature type="compositionally biased region" description="Low complexity" evidence="1">
    <location>
        <begin position="588"/>
        <end position="602"/>
    </location>
</feature>
<reference evidence="2" key="1">
    <citation type="submission" date="2016-04" db="EMBL/GenBank/DDBJ databases">
        <authorList>
            <person name="Nguyen H.D."/>
            <person name="Samba Siva P."/>
            <person name="Cullis J."/>
            <person name="Levesque C.A."/>
            <person name="Hambleton S."/>
        </authorList>
    </citation>
    <scope>NUCLEOTIDE SEQUENCE</scope>
    <source>
        <strain evidence="2">DAOMC 236416</strain>
    </source>
</reference>
<dbReference type="Proteomes" id="UP000077521">
    <property type="component" value="Unassembled WGS sequence"/>
</dbReference>
<feature type="region of interest" description="Disordered" evidence="1">
    <location>
        <begin position="1"/>
        <end position="62"/>
    </location>
</feature>
<keyword evidence="3" id="KW-1185">Reference proteome</keyword>
<accession>A0A8T8T526</accession>
<evidence type="ECO:0000256" key="1">
    <source>
        <dbReference type="SAM" id="MobiDB-lite"/>
    </source>
</evidence>
<feature type="region of interest" description="Disordered" evidence="1">
    <location>
        <begin position="758"/>
        <end position="798"/>
    </location>
</feature>
<gene>
    <name evidence="2" type="ORF">A4X13_0g3142</name>
</gene>
<protein>
    <recommendedName>
        <fullName evidence="4">DUF4218 domain-containing protein</fullName>
    </recommendedName>
</protein>
<name>A0A8T8T526_9BASI</name>
<feature type="compositionally biased region" description="Basic and acidic residues" evidence="1">
    <location>
        <begin position="758"/>
        <end position="773"/>
    </location>
</feature>